<reference evidence="1 2" key="1">
    <citation type="journal article" date="2016" name="Nat. Biotechnol.">
        <title>Measurement of bacterial replication rates in microbial communities.</title>
        <authorList>
            <person name="Brown C.T."/>
            <person name="Olm M.R."/>
            <person name="Thomas B.C."/>
            <person name="Banfield J.F."/>
        </authorList>
    </citation>
    <scope>NUCLEOTIDE SEQUENCE [LARGE SCALE GENOMIC DNA]</scope>
    <source>
        <strain evidence="1">CAG:67_53_122</strain>
    </source>
</reference>
<dbReference type="InterPro" id="IPR041492">
    <property type="entry name" value="HAD_2"/>
</dbReference>
<dbReference type="Gene3D" id="1.10.150.240">
    <property type="entry name" value="Putative phosphatase, domain 2"/>
    <property type="match status" value="1"/>
</dbReference>
<proteinExistence type="predicted"/>
<dbReference type="RefSeq" id="WP_004329041.1">
    <property type="nucleotide sequence ID" value="NZ_BAAFKT010000008.1"/>
</dbReference>
<evidence type="ECO:0000313" key="2">
    <source>
        <dbReference type="Proteomes" id="UP000187417"/>
    </source>
</evidence>
<dbReference type="InterPro" id="IPR051806">
    <property type="entry name" value="HAD-like_SPP"/>
</dbReference>
<dbReference type="PRINTS" id="PR00413">
    <property type="entry name" value="HADHALOGNASE"/>
</dbReference>
<dbReference type="PANTHER" id="PTHR43481:SF4">
    <property type="entry name" value="GLYCEROL-1-PHOSPHATE PHOSPHOHYDROLASE 1-RELATED"/>
    <property type="match status" value="1"/>
</dbReference>
<dbReference type="SFLD" id="SFLDS00003">
    <property type="entry name" value="Haloacid_Dehalogenase"/>
    <property type="match status" value="1"/>
</dbReference>
<dbReference type="InterPro" id="IPR036412">
    <property type="entry name" value="HAD-like_sf"/>
</dbReference>
<dbReference type="Proteomes" id="UP000187417">
    <property type="component" value="Unassembled WGS sequence"/>
</dbReference>
<dbReference type="GeneID" id="73803306"/>
<name>A0A1Q6F460_9BACT</name>
<dbReference type="SUPFAM" id="SSF56784">
    <property type="entry name" value="HAD-like"/>
    <property type="match status" value="1"/>
</dbReference>
<dbReference type="SFLD" id="SFLDG01129">
    <property type="entry name" value="C1.5:_HAD__Beta-PGM__Phosphata"/>
    <property type="match status" value="1"/>
</dbReference>
<comment type="caution">
    <text evidence="1">The sequence shown here is derived from an EMBL/GenBank/DDBJ whole genome shotgun (WGS) entry which is preliminary data.</text>
</comment>
<dbReference type="NCBIfam" id="TIGR01509">
    <property type="entry name" value="HAD-SF-IA-v3"/>
    <property type="match status" value="1"/>
</dbReference>
<sequence>MIRGVLFDMDGVLVNNTQAHVKAFEIFCERYGVEDWQHKLQTAFGMGNDDIMRLILPEEIIREKGMKALGEEKEAIYREVYAPEIRPVRGLVELLEELRRRGIRCAVGSSGCRENVDFVLSNCGITDYFSCIVSGDRVTRCKPDPEIYLLAAEGLHLPSAECLVFEDARVGITAARRAGAGRIVALATTLPRHTLATQTEADVVIDDFASITDLNTLLL</sequence>
<dbReference type="InterPro" id="IPR006439">
    <property type="entry name" value="HAD-SF_hydro_IA"/>
</dbReference>
<dbReference type="EMBL" id="MNQH01000033">
    <property type="protein sequence ID" value="OKY93630.1"/>
    <property type="molecule type" value="Genomic_DNA"/>
</dbReference>
<dbReference type="Gene3D" id="3.40.50.1000">
    <property type="entry name" value="HAD superfamily/HAD-like"/>
    <property type="match status" value="1"/>
</dbReference>
<dbReference type="PANTHER" id="PTHR43481">
    <property type="entry name" value="FRUCTOSE-1-PHOSPHATE PHOSPHATASE"/>
    <property type="match status" value="1"/>
</dbReference>
<gene>
    <name evidence="1" type="ORF">BHV66_08225</name>
</gene>
<protein>
    <submittedName>
        <fullName evidence="1">Haloacid dehalogenase</fullName>
    </submittedName>
</protein>
<dbReference type="InterPro" id="IPR023214">
    <property type="entry name" value="HAD_sf"/>
</dbReference>
<accession>A0A1Q6F460</accession>
<evidence type="ECO:0000313" key="1">
    <source>
        <dbReference type="EMBL" id="OKY93630.1"/>
    </source>
</evidence>
<dbReference type="InterPro" id="IPR023198">
    <property type="entry name" value="PGP-like_dom2"/>
</dbReference>
<dbReference type="SFLD" id="SFLDG01135">
    <property type="entry name" value="C1.5.6:_HAD__Beta-PGM__Phospha"/>
    <property type="match status" value="1"/>
</dbReference>
<dbReference type="AlphaFoldDB" id="A0A1Q6F460"/>
<dbReference type="GO" id="GO:0050308">
    <property type="term" value="F:sugar-phosphatase activity"/>
    <property type="evidence" value="ECO:0007669"/>
    <property type="project" value="TreeGrafter"/>
</dbReference>
<dbReference type="STRING" id="28117.BHV66_08225"/>
<organism evidence="1 2">
    <name type="scientific">Alistipes putredinis</name>
    <dbReference type="NCBI Taxonomy" id="28117"/>
    <lineage>
        <taxon>Bacteria</taxon>
        <taxon>Pseudomonadati</taxon>
        <taxon>Bacteroidota</taxon>
        <taxon>Bacteroidia</taxon>
        <taxon>Bacteroidales</taxon>
        <taxon>Rikenellaceae</taxon>
        <taxon>Alistipes</taxon>
    </lineage>
</organism>
<dbReference type="Pfam" id="PF13419">
    <property type="entry name" value="HAD_2"/>
    <property type="match status" value="1"/>
</dbReference>